<keyword evidence="2" id="KW-1185">Reference proteome</keyword>
<evidence type="ECO:0000313" key="2">
    <source>
        <dbReference type="Proteomes" id="UP001234297"/>
    </source>
</evidence>
<protein>
    <submittedName>
        <fullName evidence="1">Uncharacterized protein</fullName>
    </submittedName>
</protein>
<comment type="caution">
    <text evidence="1">The sequence shown here is derived from an EMBL/GenBank/DDBJ whole genome shotgun (WGS) entry which is preliminary data.</text>
</comment>
<name>A0ACC2MTX9_PERAE</name>
<gene>
    <name evidence="1" type="ORF">MRB53_002152</name>
</gene>
<accession>A0ACC2MTX9</accession>
<evidence type="ECO:0000313" key="1">
    <source>
        <dbReference type="EMBL" id="KAJ8649129.1"/>
    </source>
</evidence>
<proteinExistence type="predicted"/>
<dbReference type="EMBL" id="CM056809">
    <property type="protein sequence ID" value="KAJ8649129.1"/>
    <property type="molecule type" value="Genomic_DNA"/>
</dbReference>
<organism evidence="1 2">
    <name type="scientific">Persea americana</name>
    <name type="common">Avocado</name>
    <dbReference type="NCBI Taxonomy" id="3435"/>
    <lineage>
        <taxon>Eukaryota</taxon>
        <taxon>Viridiplantae</taxon>
        <taxon>Streptophyta</taxon>
        <taxon>Embryophyta</taxon>
        <taxon>Tracheophyta</taxon>
        <taxon>Spermatophyta</taxon>
        <taxon>Magnoliopsida</taxon>
        <taxon>Magnoliidae</taxon>
        <taxon>Laurales</taxon>
        <taxon>Lauraceae</taxon>
        <taxon>Persea</taxon>
    </lineage>
</organism>
<sequence>MPSCTARENRSLSDKRIRFSWEILSELFCLSSITPRFYKTEFALINSPYAPNSEQVWVLFVAVYVLFSGYMTMFQRLEGRTVPSPIQGSTPLASTGPSTTLSDNSLFDPYHSVSRPAPYDADPRFSRLQRDGLVSRREKALSHFQEESQPLRRSSSSSGVENLGSGKKQNIIDFEEDCKAGRLVPFEKVLSAKALQGGTRMLSSEDEDICPTCLEEYTPENPKIITQCSHHFHLGCIYEWMERSESCPVCGKEMEFCETP</sequence>
<dbReference type="Proteomes" id="UP001234297">
    <property type="component" value="Chromosome 1"/>
</dbReference>
<reference evidence="1 2" key="1">
    <citation type="journal article" date="2022" name="Hortic Res">
        <title>A haplotype resolved chromosomal level avocado genome allows analysis of novel avocado genes.</title>
        <authorList>
            <person name="Nath O."/>
            <person name="Fletcher S.J."/>
            <person name="Hayward A."/>
            <person name="Shaw L.M."/>
            <person name="Masouleh A.K."/>
            <person name="Furtado A."/>
            <person name="Henry R.J."/>
            <person name="Mitter N."/>
        </authorList>
    </citation>
    <scope>NUCLEOTIDE SEQUENCE [LARGE SCALE GENOMIC DNA]</scope>
    <source>
        <strain evidence="2">cv. Hass</strain>
    </source>
</reference>